<gene>
    <name evidence="1" type="ORF">EI97DRAFT_46291</name>
</gene>
<proteinExistence type="predicted"/>
<keyword evidence="2" id="KW-1185">Reference proteome</keyword>
<evidence type="ECO:0000313" key="2">
    <source>
        <dbReference type="Proteomes" id="UP000800097"/>
    </source>
</evidence>
<dbReference type="RefSeq" id="XP_033653573.1">
    <property type="nucleotide sequence ID" value="XM_033801319.1"/>
</dbReference>
<organism evidence="1 2">
    <name type="scientific">Westerdykella ornata</name>
    <dbReference type="NCBI Taxonomy" id="318751"/>
    <lineage>
        <taxon>Eukaryota</taxon>
        <taxon>Fungi</taxon>
        <taxon>Dikarya</taxon>
        <taxon>Ascomycota</taxon>
        <taxon>Pezizomycotina</taxon>
        <taxon>Dothideomycetes</taxon>
        <taxon>Pleosporomycetidae</taxon>
        <taxon>Pleosporales</taxon>
        <taxon>Sporormiaceae</taxon>
        <taxon>Westerdykella</taxon>
    </lineage>
</organism>
<evidence type="ECO:0000313" key="1">
    <source>
        <dbReference type="EMBL" id="KAF2276034.1"/>
    </source>
</evidence>
<dbReference type="EMBL" id="ML986494">
    <property type="protein sequence ID" value="KAF2276034.1"/>
    <property type="molecule type" value="Genomic_DNA"/>
</dbReference>
<protein>
    <submittedName>
        <fullName evidence="1">Uncharacterized protein</fullName>
    </submittedName>
</protein>
<reference evidence="1" key="1">
    <citation type="journal article" date="2020" name="Stud. Mycol.">
        <title>101 Dothideomycetes genomes: a test case for predicting lifestyles and emergence of pathogens.</title>
        <authorList>
            <person name="Haridas S."/>
            <person name="Albert R."/>
            <person name="Binder M."/>
            <person name="Bloem J."/>
            <person name="Labutti K."/>
            <person name="Salamov A."/>
            <person name="Andreopoulos B."/>
            <person name="Baker S."/>
            <person name="Barry K."/>
            <person name="Bills G."/>
            <person name="Bluhm B."/>
            <person name="Cannon C."/>
            <person name="Castanera R."/>
            <person name="Culley D."/>
            <person name="Daum C."/>
            <person name="Ezra D."/>
            <person name="Gonzalez J."/>
            <person name="Henrissat B."/>
            <person name="Kuo A."/>
            <person name="Liang C."/>
            <person name="Lipzen A."/>
            <person name="Lutzoni F."/>
            <person name="Magnuson J."/>
            <person name="Mondo S."/>
            <person name="Nolan M."/>
            <person name="Ohm R."/>
            <person name="Pangilinan J."/>
            <person name="Park H.-J."/>
            <person name="Ramirez L."/>
            <person name="Alfaro M."/>
            <person name="Sun H."/>
            <person name="Tritt A."/>
            <person name="Yoshinaga Y."/>
            <person name="Zwiers L.-H."/>
            <person name="Turgeon B."/>
            <person name="Goodwin S."/>
            <person name="Spatafora J."/>
            <person name="Crous P."/>
            <person name="Grigoriev I."/>
        </authorList>
    </citation>
    <scope>NUCLEOTIDE SEQUENCE</scope>
    <source>
        <strain evidence="1">CBS 379.55</strain>
    </source>
</reference>
<name>A0A6A6JIJ3_WESOR</name>
<accession>A0A6A6JIJ3</accession>
<dbReference type="GeneID" id="54554494"/>
<dbReference type="Proteomes" id="UP000800097">
    <property type="component" value="Unassembled WGS sequence"/>
</dbReference>
<dbReference type="AlphaFoldDB" id="A0A6A6JIJ3"/>
<sequence length="95" mass="10741">MTVGYSQPDSSSHAACREQKTWKHWAPSRTGTLLPCHAATLWSLHPHGHRQPGRTPRIPSGFCAHSHATRHHSKFTLHTRVNLYSIRSTPYGVHE</sequence>